<evidence type="ECO:0000313" key="7">
    <source>
        <dbReference type="Proteomes" id="UP000694845"/>
    </source>
</evidence>
<feature type="transmembrane region" description="Helical" evidence="5">
    <location>
        <begin position="170"/>
        <end position="191"/>
    </location>
</feature>
<gene>
    <name evidence="8 9 10" type="primary">LOC110977051</name>
</gene>
<keyword evidence="7" id="KW-1185">Reference proteome</keyword>
<dbReference type="KEGG" id="aplc:110977051"/>
<keyword evidence="2 5" id="KW-0812">Transmembrane</keyword>
<dbReference type="GeneID" id="110977051"/>
<feature type="transmembrane region" description="Helical" evidence="5">
    <location>
        <begin position="105"/>
        <end position="128"/>
    </location>
</feature>
<sequence length="490" mass="54038">MGCMQFVHRMLVAVTVEPLAVMTMTAVFFLTQGNQQFVYFKLCMIAYNETSLCSNLSAHPHAEDRIQAETSRWLLYIDIICYTPTLFTMLILGAWSDRIGRRPPLILACIGSTVLGTMLLVSALWIHLPMPLVLIGWACFGLTGSNGILLSMMFSYVADISTIENRVMRIAILEGAVAFSSVTGVAIAGLLTNSHSFQLLFGLFIVLFLLAMLYTVFHLKETRNTSPSKIETSESSSHSDSEADPLLNTQERNFYEGPTRNLPEEGGHASKGLCGKLFQRETLFGSFVALARKRPGYRRAVLILLLSCFFLLNSNYFGFINVFVLYTTKAPIEWTPLMTGSCSAVVALSNIVLLLTVIPVTRLVGIDVRTVAGMAIVMLGIGFVTMAFARSTPAVWLATVPLYFFELVITIYRGMMSMLVSPDEQGSAFALLDIMGTVAHLFASAVFDNLYPATLHIMSGGVSFLVMCGIEVAQLCLFLWSMFLQKCHRA</sequence>
<dbReference type="Pfam" id="PF07690">
    <property type="entry name" value="MFS_1"/>
    <property type="match status" value="1"/>
</dbReference>
<evidence type="ECO:0000256" key="5">
    <source>
        <dbReference type="SAM" id="Phobius"/>
    </source>
</evidence>
<protein>
    <submittedName>
        <fullName evidence="8 9">Proton-coupled folate transporter-like</fullName>
    </submittedName>
</protein>
<dbReference type="GO" id="GO:0016020">
    <property type="term" value="C:membrane"/>
    <property type="evidence" value="ECO:0007669"/>
    <property type="project" value="UniProtKB-SubCell"/>
</dbReference>
<feature type="transmembrane region" description="Helical" evidence="5">
    <location>
        <begin position="12"/>
        <end position="31"/>
    </location>
</feature>
<dbReference type="InterPro" id="IPR005829">
    <property type="entry name" value="Sugar_transporter_CS"/>
</dbReference>
<dbReference type="GO" id="GO:0022857">
    <property type="term" value="F:transmembrane transporter activity"/>
    <property type="evidence" value="ECO:0007669"/>
    <property type="project" value="InterPro"/>
</dbReference>
<dbReference type="PROSITE" id="PS50850">
    <property type="entry name" value="MFS"/>
    <property type="match status" value="1"/>
</dbReference>
<feature type="transmembrane region" description="Helical" evidence="5">
    <location>
        <begin position="73"/>
        <end position="93"/>
    </location>
</feature>
<feature type="transmembrane region" description="Helical" evidence="5">
    <location>
        <begin position="134"/>
        <end position="158"/>
    </location>
</feature>
<dbReference type="OrthoDB" id="3026777at2759"/>
<proteinExistence type="predicted"/>
<feature type="transmembrane region" description="Helical" evidence="5">
    <location>
        <begin position="300"/>
        <end position="326"/>
    </location>
</feature>
<dbReference type="PANTHER" id="PTHR23507:SF1">
    <property type="entry name" value="FI18259P1-RELATED"/>
    <property type="match status" value="1"/>
</dbReference>
<organism evidence="7 9">
    <name type="scientific">Acanthaster planci</name>
    <name type="common">Crown-of-thorns starfish</name>
    <dbReference type="NCBI Taxonomy" id="133434"/>
    <lineage>
        <taxon>Eukaryota</taxon>
        <taxon>Metazoa</taxon>
        <taxon>Echinodermata</taxon>
        <taxon>Eleutherozoa</taxon>
        <taxon>Asterozoa</taxon>
        <taxon>Asteroidea</taxon>
        <taxon>Valvatacea</taxon>
        <taxon>Valvatida</taxon>
        <taxon>Acanthasteridae</taxon>
        <taxon>Acanthaster</taxon>
    </lineage>
</organism>
<dbReference type="PANTHER" id="PTHR23507">
    <property type="entry name" value="ZGC:174356"/>
    <property type="match status" value="1"/>
</dbReference>
<evidence type="ECO:0000256" key="1">
    <source>
        <dbReference type="ARBA" id="ARBA00004141"/>
    </source>
</evidence>
<feature type="domain" description="Major facilitator superfamily (MFS) profile" evidence="6">
    <location>
        <begin position="20"/>
        <end position="486"/>
    </location>
</feature>
<dbReference type="RefSeq" id="XP_022086522.1">
    <property type="nucleotide sequence ID" value="XM_022230830.1"/>
</dbReference>
<dbReference type="Proteomes" id="UP000694845">
    <property type="component" value="Unplaced"/>
</dbReference>
<feature type="transmembrane region" description="Helical" evidence="5">
    <location>
        <begin position="197"/>
        <end position="217"/>
    </location>
</feature>
<feature type="transmembrane region" description="Helical" evidence="5">
    <location>
        <begin position="370"/>
        <end position="389"/>
    </location>
</feature>
<accession>A0A8B7Y041</accession>
<reference evidence="8 9" key="1">
    <citation type="submission" date="2025-04" db="UniProtKB">
        <authorList>
            <consortium name="RefSeq"/>
        </authorList>
    </citation>
    <scope>IDENTIFICATION</scope>
</reference>
<dbReference type="RefSeq" id="XP_022086523.1">
    <property type="nucleotide sequence ID" value="XM_022230831.1"/>
</dbReference>
<feature type="transmembrane region" description="Helical" evidence="5">
    <location>
        <begin position="395"/>
        <end position="415"/>
    </location>
</feature>
<dbReference type="OMA" id="NWDILEY"/>
<dbReference type="InterPro" id="IPR036259">
    <property type="entry name" value="MFS_trans_sf"/>
</dbReference>
<dbReference type="SUPFAM" id="SSF103473">
    <property type="entry name" value="MFS general substrate transporter"/>
    <property type="match status" value="1"/>
</dbReference>
<evidence type="ECO:0000313" key="10">
    <source>
        <dbReference type="RefSeq" id="XP_022086524.1"/>
    </source>
</evidence>
<evidence type="ECO:0000313" key="8">
    <source>
        <dbReference type="RefSeq" id="XP_022086522.1"/>
    </source>
</evidence>
<feature type="transmembrane region" description="Helical" evidence="5">
    <location>
        <begin position="338"/>
        <end position="358"/>
    </location>
</feature>
<feature type="transmembrane region" description="Helical" evidence="5">
    <location>
        <begin position="427"/>
        <end position="447"/>
    </location>
</feature>
<dbReference type="RefSeq" id="XP_022086524.1">
    <property type="nucleotide sequence ID" value="XM_022230832.1"/>
</dbReference>
<evidence type="ECO:0000313" key="9">
    <source>
        <dbReference type="RefSeq" id="XP_022086523.1"/>
    </source>
</evidence>
<evidence type="ECO:0000259" key="6">
    <source>
        <dbReference type="PROSITE" id="PS50850"/>
    </source>
</evidence>
<dbReference type="PROSITE" id="PS00216">
    <property type="entry name" value="SUGAR_TRANSPORT_1"/>
    <property type="match status" value="1"/>
</dbReference>
<comment type="subcellular location">
    <subcellularLocation>
        <location evidence="1">Membrane</location>
        <topology evidence="1">Multi-pass membrane protein</topology>
    </subcellularLocation>
</comment>
<evidence type="ECO:0000256" key="2">
    <source>
        <dbReference type="ARBA" id="ARBA00022692"/>
    </source>
</evidence>
<evidence type="ECO:0000256" key="3">
    <source>
        <dbReference type="ARBA" id="ARBA00022989"/>
    </source>
</evidence>
<evidence type="ECO:0000256" key="4">
    <source>
        <dbReference type="ARBA" id="ARBA00023136"/>
    </source>
</evidence>
<dbReference type="InterPro" id="IPR020846">
    <property type="entry name" value="MFS_dom"/>
</dbReference>
<dbReference type="InterPro" id="IPR011701">
    <property type="entry name" value="MFS"/>
</dbReference>
<keyword evidence="4 5" id="KW-0472">Membrane</keyword>
<name>A0A8B7Y041_ACAPL</name>
<dbReference type="AlphaFoldDB" id="A0A8B7Y041"/>
<keyword evidence="3 5" id="KW-1133">Transmembrane helix</keyword>
<dbReference type="Gene3D" id="1.20.1250.20">
    <property type="entry name" value="MFS general substrate transporter like domains"/>
    <property type="match status" value="1"/>
</dbReference>
<feature type="transmembrane region" description="Helical" evidence="5">
    <location>
        <begin position="453"/>
        <end position="480"/>
    </location>
</feature>